<proteinExistence type="predicted"/>
<accession>A0A4U9UR36</accession>
<gene>
    <name evidence="1" type="primary">torC_2</name>
    <name evidence="1" type="ORF">NCTC12965_03812</name>
</gene>
<organism evidence="1">
    <name type="scientific">Serratia fonticola</name>
    <dbReference type="NCBI Taxonomy" id="47917"/>
    <lineage>
        <taxon>Bacteria</taxon>
        <taxon>Pseudomonadati</taxon>
        <taxon>Pseudomonadota</taxon>
        <taxon>Gammaproteobacteria</taxon>
        <taxon>Enterobacterales</taxon>
        <taxon>Yersiniaceae</taxon>
        <taxon>Serratia</taxon>
    </lineage>
</organism>
<dbReference type="EMBL" id="CABEEZ010000080">
    <property type="protein sequence ID" value="VTR35563.1"/>
    <property type="molecule type" value="Genomic_DNA"/>
</dbReference>
<dbReference type="AlphaFoldDB" id="A0A4U9UR36"/>
<name>A0A4U9UR36_SERFO</name>
<reference evidence="1" key="1">
    <citation type="submission" date="2019-05" db="EMBL/GenBank/DDBJ databases">
        <authorList>
            <consortium name="Pathogen Informatics"/>
        </authorList>
    </citation>
    <scope>NUCLEOTIDE SEQUENCE [LARGE SCALE GENOMIC DNA]</scope>
    <source>
        <strain evidence="1">NCTC12965</strain>
    </source>
</reference>
<evidence type="ECO:0000313" key="1">
    <source>
        <dbReference type="EMBL" id="VTR35563.1"/>
    </source>
</evidence>
<sequence>MAQSVWKTLKENDSAPAVLAIASMPWISPPSVLKPVFSTRWPSSKAKPVSIAIRRCAYPAGYERVPHRRALPNWRKPRRKPLPTATTLFTIATEPFFLKADDTHNAGNLMPSTEVHVVKQEGDKVLVDVSGWQQDASAKYSTPRKVNVSSASAGRRCAQTAENRQHHDDAKPAWSGIRFHCSLVAT</sequence>
<protein>
    <submittedName>
        <fullName evidence="1">Cytochrome c-type protein TorC</fullName>
    </submittedName>
</protein>